<name>A0A3D0KAW0_9GAMM</name>
<proteinExistence type="predicted"/>
<feature type="domain" description="Polysaccharide pyruvyl transferase" evidence="1">
    <location>
        <begin position="124"/>
        <end position="307"/>
    </location>
</feature>
<protein>
    <recommendedName>
        <fullName evidence="1">Polysaccharide pyruvyl transferase domain-containing protein</fullName>
    </recommendedName>
</protein>
<comment type="caution">
    <text evidence="2">The sequence shown here is derived from an EMBL/GenBank/DDBJ whole genome shotgun (WGS) entry which is preliminary data.</text>
</comment>
<dbReference type="Pfam" id="PF04230">
    <property type="entry name" value="PS_pyruv_trans"/>
    <property type="match status" value="1"/>
</dbReference>
<accession>A0A3D0KAW0</accession>
<dbReference type="InterPro" id="IPR007345">
    <property type="entry name" value="Polysacch_pyruvyl_Trfase"/>
</dbReference>
<organism evidence="2">
    <name type="scientific">Halomonas campaniensis</name>
    <dbReference type="NCBI Taxonomy" id="213554"/>
    <lineage>
        <taxon>Bacteria</taxon>
        <taxon>Pseudomonadati</taxon>
        <taxon>Pseudomonadota</taxon>
        <taxon>Gammaproteobacteria</taxon>
        <taxon>Oceanospirillales</taxon>
        <taxon>Halomonadaceae</taxon>
        <taxon>Halomonas</taxon>
    </lineage>
</organism>
<evidence type="ECO:0000313" key="2">
    <source>
        <dbReference type="EMBL" id="HCA00643.1"/>
    </source>
</evidence>
<gene>
    <name evidence="2" type="ORF">DEO68_00340</name>
</gene>
<sequence>MFSLSGLNVNDLEFPQDIESFRKHFSLNSGNLLFHYAAEKIIDFKGAKRYSWKLEGASIENGCSGIVLPMANHLGKHVDLSKAGPSLDNLSVPAVVLGLGAQFERFDMSFAKHIPTGTVDWLNKVKSADPNIKNIAVRGMFTYRLLKKLGLSESVEALGCQSNFISSKKRLGYDIYKKYEASSFSDIENGIVVTAGSYTKKKFSTLERSLIALIEGKEGRYIVQNPKSLIQLASGWGDQVDQKIKDDVKEEMLPSVTDIDSWFKHHAAIYVSVPQWLFDLSKKNFVVGTRIHGIQAALQAGTPALCLCIDSRTTELCEMMAIPHVDAQKYINGISLKECVDEFESWDYQEYDRKRLVLARKMKRFLLNNSVKPSDHLIALTN</sequence>
<reference evidence="2" key="1">
    <citation type="journal article" date="2018" name="Nat. Biotechnol.">
        <title>A standardized bacterial taxonomy based on genome phylogeny substantially revises the tree of life.</title>
        <authorList>
            <person name="Parks D.H."/>
            <person name="Chuvochina M."/>
            <person name="Waite D.W."/>
            <person name="Rinke C."/>
            <person name="Skarshewski A."/>
            <person name="Chaumeil P.A."/>
            <person name="Hugenholtz P."/>
        </authorList>
    </citation>
    <scope>NUCLEOTIDE SEQUENCE [LARGE SCALE GENOMIC DNA]</scope>
    <source>
        <strain evidence="2">UBA11284</strain>
    </source>
</reference>
<dbReference type="AlphaFoldDB" id="A0A3D0KAW0"/>
<evidence type="ECO:0000259" key="1">
    <source>
        <dbReference type="Pfam" id="PF04230"/>
    </source>
</evidence>
<dbReference type="EMBL" id="DOTR01000004">
    <property type="protein sequence ID" value="HCA00643.1"/>
    <property type="molecule type" value="Genomic_DNA"/>
</dbReference>